<keyword evidence="2" id="KW-1185">Reference proteome</keyword>
<reference evidence="1" key="1">
    <citation type="thesis" date="2020" institute="ProQuest LLC" country="789 East Eisenhower Parkway, Ann Arbor, MI, USA">
        <title>Comparative Genomics and Chromosome Evolution.</title>
        <authorList>
            <person name="Mudd A.B."/>
        </authorList>
    </citation>
    <scope>NUCLEOTIDE SEQUENCE</scope>
    <source>
        <strain evidence="1">HN-11 Male</strain>
        <tissue evidence="1">Kidney and liver</tissue>
    </source>
</reference>
<name>A0A8J6FAE0_ELECQ</name>
<protein>
    <submittedName>
        <fullName evidence="1">Uncharacterized protein</fullName>
    </submittedName>
</protein>
<organism evidence="1 2">
    <name type="scientific">Eleutherodactylus coqui</name>
    <name type="common">Puerto Rican coqui</name>
    <dbReference type="NCBI Taxonomy" id="57060"/>
    <lineage>
        <taxon>Eukaryota</taxon>
        <taxon>Metazoa</taxon>
        <taxon>Chordata</taxon>
        <taxon>Craniata</taxon>
        <taxon>Vertebrata</taxon>
        <taxon>Euteleostomi</taxon>
        <taxon>Amphibia</taxon>
        <taxon>Batrachia</taxon>
        <taxon>Anura</taxon>
        <taxon>Neobatrachia</taxon>
        <taxon>Hyloidea</taxon>
        <taxon>Eleutherodactylidae</taxon>
        <taxon>Eleutherodactylinae</taxon>
        <taxon>Eleutherodactylus</taxon>
        <taxon>Eleutherodactylus</taxon>
    </lineage>
</organism>
<evidence type="ECO:0000313" key="1">
    <source>
        <dbReference type="EMBL" id="KAG9483691.1"/>
    </source>
</evidence>
<dbReference type="EMBL" id="WNTK01000005">
    <property type="protein sequence ID" value="KAG9483691.1"/>
    <property type="molecule type" value="Genomic_DNA"/>
</dbReference>
<evidence type="ECO:0000313" key="2">
    <source>
        <dbReference type="Proteomes" id="UP000770717"/>
    </source>
</evidence>
<dbReference type="Proteomes" id="UP000770717">
    <property type="component" value="Unassembled WGS sequence"/>
</dbReference>
<proteinExistence type="predicted"/>
<gene>
    <name evidence="1" type="ORF">GDO78_009554</name>
</gene>
<sequence>MLFFTYEQYEPRLSTDPIKAVSAHMRALSFRLEGDDSMVLLLLLLSFPHIFNLHDLVLQQSRLSLKVIAFTYTEAIFTAKTAI</sequence>
<dbReference type="AlphaFoldDB" id="A0A8J6FAE0"/>
<comment type="caution">
    <text evidence="1">The sequence shown here is derived from an EMBL/GenBank/DDBJ whole genome shotgun (WGS) entry which is preliminary data.</text>
</comment>
<accession>A0A8J6FAE0</accession>